<dbReference type="PATRIC" id="fig|742725.3.peg.2189"/>
<feature type="coiled-coil region" evidence="1">
    <location>
        <begin position="8"/>
        <end position="70"/>
    </location>
</feature>
<evidence type="ECO:0000256" key="1">
    <source>
        <dbReference type="SAM" id="Coils"/>
    </source>
</evidence>
<evidence type="ECO:0008006" key="4">
    <source>
        <dbReference type="Google" id="ProtNLM"/>
    </source>
</evidence>
<accession>G5H930</accession>
<evidence type="ECO:0000313" key="2">
    <source>
        <dbReference type="EMBL" id="EHB92067.1"/>
    </source>
</evidence>
<name>G5H930_9BACT</name>
<reference evidence="2 3" key="1">
    <citation type="submission" date="2011-08" db="EMBL/GenBank/DDBJ databases">
        <title>The Genome Sequence of Alistipes indistinctus YIT 12060.</title>
        <authorList>
            <consortium name="The Broad Institute Genome Sequencing Platform"/>
            <person name="Earl A."/>
            <person name="Ward D."/>
            <person name="Feldgarden M."/>
            <person name="Gevers D."/>
            <person name="Morotomi M."/>
            <person name="Young S.K."/>
            <person name="Zeng Q."/>
            <person name="Gargeya S."/>
            <person name="Fitzgerald M."/>
            <person name="Haas B."/>
            <person name="Abouelleil A."/>
            <person name="Alvarado L."/>
            <person name="Arachchi H.M."/>
            <person name="Berlin A."/>
            <person name="Brown A."/>
            <person name="Chapman S.B."/>
            <person name="Chen Z."/>
            <person name="Dunbar C."/>
            <person name="Freedman E."/>
            <person name="Gearin G."/>
            <person name="Gellesch M."/>
            <person name="Goldberg J."/>
            <person name="Griggs A."/>
            <person name="Gujja S."/>
            <person name="Heiman D."/>
            <person name="Howarth C."/>
            <person name="Larson L."/>
            <person name="Lui A."/>
            <person name="MacDonald P.J.P."/>
            <person name="Montmayeur A."/>
            <person name="Murphy C."/>
            <person name="Neiman D."/>
            <person name="Pearson M."/>
            <person name="Priest M."/>
            <person name="Roberts A."/>
            <person name="Saif S."/>
            <person name="Shea T."/>
            <person name="Shenoy N."/>
            <person name="Sisk P."/>
            <person name="Stolte C."/>
            <person name="Sykes S."/>
            <person name="Wortman J."/>
            <person name="Nusbaum C."/>
            <person name="Birren B."/>
        </authorList>
    </citation>
    <scope>NUCLEOTIDE SEQUENCE [LARGE SCALE GENOMIC DNA]</scope>
    <source>
        <strain evidence="2 3">YIT 12060</strain>
    </source>
</reference>
<dbReference type="Gene3D" id="3.30.2400.10">
    <property type="entry name" value="Major capsid protein gp5"/>
    <property type="match status" value="1"/>
</dbReference>
<keyword evidence="3" id="KW-1185">Reference proteome</keyword>
<organism evidence="2 3">
    <name type="scientific">Alistipes indistinctus YIT 12060</name>
    <dbReference type="NCBI Taxonomy" id="742725"/>
    <lineage>
        <taxon>Bacteria</taxon>
        <taxon>Pseudomonadati</taxon>
        <taxon>Bacteroidota</taxon>
        <taxon>Bacteroidia</taxon>
        <taxon>Bacteroidales</taxon>
        <taxon>Rikenellaceae</taxon>
        <taxon>Alistipes</taxon>
    </lineage>
</organism>
<protein>
    <recommendedName>
        <fullName evidence="4">HK97 family phage major capsid protein</fullName>
    </recommendedName>
</protein>
<comment type="caution">
    <text evidence="2">The sequence shown here is derived from an EMBL/GenBank/DDBJ whole genome shotgun (WGS) entry which is preliminary data.</text>
</comment>
<keyword evidence="1" id="KW-0175">Coiled coil</keyword>
<gene>
    <name evidence="2" type="ORF">HMPREF9450_02116</name>
</gene>
<dbReference type="STRING" id="742725.HMPREF9450_02116"/>
<dbReference type="AlphaFoldDB" id="G5H930"/>
<dbReference type="EMBL" id="ADLD01000013">
    <property type="protein sequence ID" value="EHB92067.1"/>
    <property type="molecule type" value="Genomic_DNA"/>
</dbReference>
<sequence>METPEEKVTRIEAEIKAAQEAAKNSETKLAELIKSTEAKEAEIKAAKEAVEQANANIQKLQSGLNVLTKKIDGIKTETKEQTIVQAVANLIASEEFKADLKNKAFESKGGKSYEIKASTSDLTVDVTRTMMLPGVSFPRDRNLAFLPNLMQGSVGQDKNRIGYIEGSYTSKVGYVGEGQKNANLDEVSAVERYREMAKASARIKVTEEMFEDASYIASRISNQMMTKGMLFLDREIFSGNGDDSSNPNHIYGLKGAATAFDATKAGLKNAVDSANIGDLADAMRVQGSIVDASKANSDQGSYDLNVIYMNPVTAYKYAHTKSPDGNYIINTLTDGTKLMAGMRVIETPAIGTSELFAMESGLAEVYFKRNPIIKIGQEDDDLSKDQYTMVMFLRAQVLVETENKKGLIYVADIDAALASITKTASEAA</sequence>
<dbReference type="SUPFAM" id="SSF56563">
    <property type="entry name" value="Major capsid protein gp5"/>
    <property type="match status" value="1"/>
</dbReference>
<dbReference type="GeneID" id="92814863"/>
<evidence type="ECO:0000313" key="3">
    <source>
        <dbReference type="Proteomes" id="UP000006008"/>
    </source>
</evidence>
<dbReference type="Gene3D" id="3.30.2320.10">
    <property type="entry name" value="hypothetical protein PF0899 domain"/>
    <property type="match status" value="1"/>
</dbReference>
<dbReference type="HOGENOM" id="CLU_640363_0_0_10"/>
<dbReference type="RefSeq" id="WP_009134922.1">
    <property type="nucleotide sequence ID" value="NZ_CP102250.1"/>
</dbReference>
<proteinExistence type="predicted"/>
<dbReference type="Proteomes" id="UP000006008">
    <property type="component" value="Unassembled WGS sequence"/>
</dbReference>